<dbReference type="InterPro" id="IPR025485">
    <property type="entry name" value="DUF4377"/>
</dbReference>
<comment type="caution">
    <text evidence="2">The sequence shown here is derived from an EMBL/GenBank/DDBJ whole genome shotgun (WGS) entry which is preliminary data.</text>
</comment>
<keyword evidence="3" id="KW-1185">Reference proteome</keyword>
<evidence type="ECO:0000259" key="1">
    <source>
        <dbReference type="Pfam" id="PF14302"/>
    </source>
</evidence>
<reference evidence="2 3" key="1">
    <citation type="submission" date="2016-11" db="EMBL/GenBank/DDBJ databases">
        <title>Genome sequence and comparative genomic analysis of clinical strain Elizabethkingia meningoseptica 61421 PRCM.</title>
        <authorList>
            <person name="Wang M."/>
            <person name="Hu S."/>
            <person name="Cao L."/>
            <person name="Jiang T."/>
            <person name="Zhou Y."/>
            <person name="Ming D."/>
        </authorList>
    </citation>
    <scope>NUCLEOTIDE SEQUENCE [LARGE SCALE GENOMIC DNA]</scope>
    <source>
        <strain evidence="2 3">61421 PRCM</strain>
    </source>
</reference>
<evidence type="ECO:0000313" key="2">
    <source>
        <dbReference type="EMBL" id="OOH93609.1"/>
    </source>
</evidence>
<dbReference type="OrthoDB" id="880459at2"/>
<name>A0A1V3TWP6_ELIME</name>
<evidence type="ECO:0000313" key="3">
    <source>
        <dbReference type="Proteomes" id="UP000188947"/>
    </source>
</evidence>
<dbReference type="RefSeq" id="WP_069213823.1">
    <property type="nucleotide sequence ID" value="NZ_CP016378.1"/>
</dbReference>
<proteinExistence type="predicted"/>
<organism evidence="2 3">
    <name type="scientific">Elizabethkingia meningoseptica</name>
    <name type="common">Chryseobacterium meningosepticum</name>
    <dbReference type="NCBI Taxonomy" id="238"/>
    <lineage>
        <taxon>Bacteria</taxon>
        <taxon>Pseudomonadati</taxon>
        <taxon>Bacteroidota</taxon>
        <taxon>Flavobacteriia</taxon>
        <taxon>Flavobacteriales</taxon>
        <taxon>Weeksellaceae</taxon>
        <taxon>Elizabethkingia</taxon>
    </lineage>
</organism>
<dbReference type="Proteomes" id="UP000188947">
    <property type="component" value="Unassembled WGS sequence"/>
</dbReference>
<sequence>MKKFIAVGKLFIVGGGLFTLQQCNVQKTHNDAKSETFVVASKQVDCTGVGKQKCYLVKEGDSKNWGYMYQSIEGFTYEPGYEYVLKVKTEKIPNPPADGSSIKYILEKVVSKDRKNSGDLPQ</sequence>
<feature type="domain" description="DUF4377" evidence="1">
    <location>
        <begin position="39"/>
        <end position="112"/>
    </location>
</feature>
<dbReference type="STRING" id="238.BBD35_09725"/>
<dbReference type="AlphaFoldDB" id="A0A1V3TWP6"/>
<dbReference type="eggNOG" id="COG3042">
    <property type="taxonomic scope" value="Bacteria"/>
</dbReference>
<gene>
    <name evidence="2" type="ORF">BMF97_14330</name>
</gene>
<accession>A0A1V3TWP6</accession>
<dbReference type="EMBL" id="MPOG01000016">
    <property type="protein sequence ID" value="OOH93609.1"/>
    <property type="molecule type" value="Genomic_DNA"/>
</dbReference>
<protein>
    <recommendedName>
        <fullName evidence="1">DUF4377 domain-containing protein</fullName>
    </recommendedName>
</protein>
<dbReference type="Pfam" id="PF14302">
    <property type="entry name" value="DUF4377"/>
    <property type="match status" value="1"/>
</dbReference>